<organism evidence="2 3">
    <name type="scientific">Anopheles christyi</name>
    <dbReference type="NCBI Taxonomy" id="43041"/>
    <lineage>
        <taxon>Eukaryota</taxon>
        <taxon>Metazoa</taxon>
        <taxon>Ecdysozoa</taxon>
        <taxon>Arthropoda</taxon>
        <taxon>Hexapoda</taxon>
        <taxon>Insecta</taxon>
        <taxon>Pterygota</taxon>
        <taxon>Neoptera</taxon>
        <taxon>Endopterygota</taxon>
        <taxon>Diptera</taxon>
        <taxon>Nematocera</taxon>
        <taxon>Culicoidea</taxon>
        <taxon>Culicidae</taxon>
        <taxon>Anophelinae</taxon>
        <taxon>Anopheles</taxon>
    </lineage>
</organism>
<sequence length="36" mass="3986">MQHLSEGVPADDDPSESYKNPHRQTFTNGTTVHCDA</sequence>
<protein>
    <submittedName>
        <fullName evidence="2">Uncharacterized protein</fullName>
    </submittedName>
</protein>
<evidence type="ECO:0000313" key="3">
    <source>
        <dbReference type="Proteomes" id="UP000075881"/>
    </source>
</evidence>
<dbReference type="Proteomes" id="UP000075881">
    <property type="component" value="Unassembled WGS sequence"/>
</dbReference>
<reference evidence="3" key="1">
    <citation type="submission" date="2013-03" db="EMBL/GenBank/DDBJ databases">
        <title>The Genome Sequence of Anopheles christyi ACHKN1017.</title>
        <authorList>
            <consortium name="The Broad Institute Genomics Platform"/>
            <person name="Neafsey D.E."/>
            <person name="Besansky N."/>
            <person name="Walker B."/>
            <person name="Young S.K."/>
            <person name="Zeng Q."/>
            <person name="Gargeya S."/>
            <person name="Fitzgerald M."/>
            <person name="Haas B."/>
            <person name="Abouelleil A."/>
            <person name="Allen A.W."/>
            <person name="Alvarado L."/>
            <person name="Arachchi H.M."/>
            <person name="Berlin A.M."/>
            <person name="Chapman S.B."/>
            <person name="Gainer-Dewar J."/>
            <person name="Goldberg J."/>
            <person name="Griggs A."/>
            <person name="Gujja S."/>
            <person name="Hansen M."/>
            <person name="Howarth C."/>
            <person name="Imamovic A."/>
            <person name="Ireland A."/>
            <person name="Larimer J."/>
            <person name="McCowan C."/>
            <person name="Murphy C."/>
            <person name="Pearson M."/>
            <person name="Poon T.W."/>
            <person name="Priest M."/>
            <person name="Roberts A."/>
            <person name="Saif S."/>
            <person name="Shea T."/>
            <person name="Sisk P."/>
            <person name="Sykes S."/>
            <person name="Wortman J."/>
            <person name="Nusbaum C."/>
            <person name="Birren B."/>
        </authorList>
    </citation>
    <scope>NUCLEOTIDE SEQUENCE [LARGE SCALE GENOMIC DNA]</scope>
    <source>
        <strain evidence="3">ACHKN1017</strain>
    </source>
</reference>
<evidence type="ECO:0000256" key="1">
    <source>
        <dbReference type="SAM" id="MobiDB-lite"/>
    </source>
</evidence>
<dbReference type="VEuPathDB" id="VectorBase:ACHR009520"/>
<dbReference type="AlphaFoldDB" id="A0A182KFI2"/>
<proteinExistence type="predicted"/>
<accession>A0A182KFI2</accession>
<dbReference type="EnsemblMetazoa" id="ACHR009520-RA">
    <property type="protein sequence ID" value="ACHR009520-PA"/>
    <property type="gene ID" value="ACHR009520"/>
</dbReference>
<keyword evidence="3" id="KW-1185">Reference proteome</keyword>
<feature type="compositionally biased region" description="Polar residues" evidence="1">
    <location>
        <begin position="23"/>
        <end position="36"/>
    </location>
</feature>
<feature type="region of interest" description="Disordered" evidence="1">
    <location>
        <begin position="1"/>
        <end position="36"/>
    </location>
</feature>
<evidence type="ECO:0000313" key="2">
    <source>
        <dbReference type="EnsemblMetazoa" id="ACHR009520-PA"/>
    </source>
</evidence>
<name>A0A182KFI2_9DIPT</name>
<reference evidence="2" key="2">
    <citation type="submission" date="2020-05" db="UniProtKB">
        <authorList>
            <consortium name="EnsemblMetazoa"/>
        </authorList>
    </citation>
    <scope>IDENTIFICATION</scope>
    <source>
        <strain evidence="2">ACHKN1017</strain>
    </source>
</reference>